<keyword evidence="1" id="KW-0472">Membrane</keyword>
<dbReference type="InParanoid" id="A0A165JAF4"/>
<dbReference type="RefSeq" id="XP_018191524.1">
    <property type="nucleotide sequence ID" value="XM_018330177.1"/>
</dbReference>
<organism evidence="2 3">
    <name type="scientific">Xylona heveae (strain CBS 132557 / TC161)</name>
    <dbReference type="NCBI Taxonomy" id="1328760"/>
    <lineage>
        <taxon>Eukaryota</taxon>
        <taxon>Fungi</taxon>
        <taxon>Dikarya</taxon>
        <taxon>Ascomycota</taxon>
        <taxon>Pezizomycotina</taxon>
        <taxon>Xylonomycetes</taxon>
        <taxon>Xylonales</taxon>
        <taxon>Xylonaceae</taxon>
        <taxon>Xylona</taxon>
    </lineage>
</organism>
<name>A0A165JAF4_XYLHT</name>
<evidence type="ECO:0000313" key="2">
    <source>
        <dbReference type="EMBL" id="KZF25969.1"/>
    </source>
</evidence>
<dbReference type="Proteomes" id="UP000076632">
    <property type="component" value="Unassembled WGS sequence"/>
</dbReference>
<gene>
    <name evidence="2" type="ORF">L228DRAFT_2182</name>
</gene>
<evidence type="ECO:0000313" key="3">
    <source>
        <dbReference type="Proteomes" id="UP000076632"/>
    </source>
</evidence>
<protein>
    <submittedName>
        <fullName evidence="2">Uncharacterized protein</fullName>
    </submittedName>
</protein>
<accession>A0A165JAF4</accession>
<feature type="transmembrane region" description="Helical" evidence="1">
    <location>
        <begin position="83"/>
        <end position="109"/>
    </location>
</feature>
<proteinExistence type="predicted"/>
<dbReference type="AlphaFoldDB" id="A0A165JAF4"/>
<dbReference type="EMBL" id="KV407454">
    <property type="protein sequence ID" value="KZF25969.1"/>
    <property type="molecule type" value="Genomic_DNA"/>
</dbReference>
<sequence>MAHDIKALAVGHSTPDSSFRKPTSRLTHVHLRILNYFIFRLHFFEYFDLFVQRYNEVMAFGQRIYPNYKWHTLAFFRSAIFQLAIFFQLSYSCMHLSLIFATILCILHYL</sequence>
<keyword evidence="1" id="KW-1133">Transmembrane helix</keyword>
<reference evidence="2 3" key="1">
    <citation type="journal article" date="2016" name="Fungal Biol.">
        <title>The genome of Xylona heveae provides a window into fungal endophytism.</title>
        <authorList>
            <person name="Gazis R."/>
            <person name="Kuo A."/>
            <person name="Riley R."/>
            <person name="LaButti K."/>
            <person name="Lipzen A."/>
            <person name="Lin J."/>
            <person name="Amirebrahimi M."/>
            <person name="Hesse C.N."/>
            <person name="Spatafora J.W."/>
            <person name="Henrissat B."/>
            <person name="Hainaut M."/>
            <person name="Grigoriev I.V."/>
            <person name="Hibbett D.S."/>
        </authorList>
    </citation>
    <scope>NUCLEOTIDE SEQUENCE [LARGE SCALE GENOMIC DNA]</scope>
    <source>
        <strain evidence="2 3">TC161</strain>
    </source>
</reference>
<dbReference type="GeneID" id="28895314"/>
<evidence type="ECO:0000256" key="1">
    <source>
        <dbReference type="SAM" id="Phobius"/>
    </source>
</evidence>
<keyword evidence="1" id="KW-0812">Transmembrane</keyword>
<keyword evidence="3" id="KW-1185">Reference proteome</keyword>